<reference evidence="26" key="1">
    <citation type="journal article" date="2020" name="bioRxiv">
        <title>Hybrid origin of Populus tomentosa Carr. identified through genome sequencing and phylogenomic analysis.</title>
        <authorList>
            <person name="An X."/>
            <person name="Gao K."/>
            <person name="Chen Z."/>
            <person name="Li J."/>
            <person name="Yang X."/>
            <person name="Yang X."/>
            <person name="Zhou J."/>
            <person name="Guo T."/>
            <person name="Zhao T."/>
            <person name="Huang S."/>
            <person name="Miao D."/>
            <person name="Khan W.U."/>
            <person name="Rao P."/>
            <person name="Ye M."/>
            <person name="Lei B."/>
            <person name="Liao W."/>
            <person name="Wang J."/>
            <person name="Ji L."/>
            <person name="Li Y."/>
            <person name="Guo B."/>
            <person name="Mustafa N.S."/>
            <person name="Li S."/>
            <person name="Yun Q."/>
            <person name="Keller S.R."/>
            <person name="Mao J."/>
            <person name="Zhang R."/>
            <person name="Strauss S.H."/>
        </authorList>
    </citation>
    <scope>NUCLEOTIDE SEQUENCE</scope>
    <source>
        <strain evidence="26">GM15</strain>
        <tissue evidence="26">Leaf</tissue>
    </source>
</reference>
<evidence type="ECO:0000256" key="6">
    <source>
        <dbReference type="ARBA" id="ARBA00022729"/>
    </source>
</evidence>
<dbReference type="GO" id="GO:0005524">
    <property type="term" value="F:ATP binding"/>
    <property type="evidence" value="ECO:0007669"/>
    <property type="project" value="UniProtKB-UniRule"/>
</dbReference>
<dbReference type="GO" id="GO:0004674">
    <property type="term" value="F:protein serine/threonine kinase activity"/>
    <property type="evidence" value="ECO:0007669"/>
    <property type="project" value="UniProtKB-KW"/>
</dbReference>
<dbReference type="AlphaFoldDB" id="A0A8X7ZSV5"/>
<dbReference type="Pfam" id="PF01453">
    <property type="entry name" value="B_lectin"/>
    <property type="match status" value="1"/>
</dbReference>
<keyword evidence="14" id="KW-0675">Receptor</keyword>
<dbReference type="EC" id="2.7.11.1" evidence="18"/>
<evidence type="ECO:0000256" key="15">
    <source>
        <dbReference type="ARBA" id="ARBA00023180"/>
    </source>
</evidence>
<evidence type="ECO:0000256" key="12">
    <source>
        <dbReference type="ARBA" id="ARBA00023136"/>
    </source>
</evidence>
<gene>
    <name evidence="26" type="ORF">POTOM_027502</name>
</gene>
<dbReference type="OrthoDB" id="818024at2759"/>
<dbReference type="InterPro" id="IPR008271">
    <property type="entry name" value="Ser/Thr_kinase_AS"/>
</dbReference>
<accession>A0A8X7ZSV5</accession>
<evidence type="ECO:0000313" key="27">
    <source>
        <dbReference type="Proteomes" id="UP000886885"/>
    </source>
</evidence>
<dbReference type="Pfam" id="PF00069">
    <property type="entry name" value="Pkinase"/>
    <property type="match status" value="1"/>
</dbReference>
<evidence type="ECO:0000256" key="2">
    <source>
        <dbReference type="ARBA" id="ARBA00022527"/>
    </source>
</evidence>
<keyword evidence="10 18" id="KW-0067">ATP-binding</keyword>
<keyword evidence="9 18" id="KW-0418">Kinase</keyword>
<keyword evidence="5 21" id="KW-0812">Transmembrane</keyword>
<feature type="domain" description="Protein kinase" evidence="23">
    <location>
        <begin position="487"/>
        <end position="759"/>
    </location>
</feature>
<evidence type="ECO:0000259" key="23">
    <source>
        <dbReference type="PROSITE" id="PS50011"/>
    </source>
</evidence>
<dbReference type="FunFam" id="1.10.510.10:FF:000237">
    <property type="entry name" value="G-type lectin S-receptor-like serine/threonine-protein kinase"/>
    <property type="match status" value="1"/>
</dbReference>
<organism evidence="26 27">
    <name type="scientific">Populus tomentosa</name>
    <name type="common">Chinese white poplar</name>
    <dbReference type="NCBI Taxonomy" id="118781"/>
    <lineage>
        <taxon>Eukaryota</taxon>
        <taxon>Viridiplantae</taxon>
        <taxon>Streptophyta</taxon>
        <taxon>Embryophyta</taxon>
        <taxon>Tracheophyta</taxon>
        <taxon>Spermatophyta</taxon>
        <taxon>Magnoliopsida</taxon>
        <taxon>eudicotyledons</taxon>
        <taxon>Gunneridae</taxon>
        <taxon>Pentapetalae</taxon>
        <taxon>rosids</taxon>
        <taxon>fabids</taxon>
        <taxon>Malpighiales</taxon>
        <taxon>Salicaceae</taxon>
        <taxon>Saliceae</taxon>
        <taxon>Populus</taxon>
    </lineage>
</organism>
<proteinExistence type="inferred from homology"/>
<evidence type="ECO:0000256" key="9">
    <source>
        <dbReference type="ARBA" id="ARBA00022777"/>
    </source>
</evidence>
<evidence type="ECO:0000256" key="16">
    <source>
        <dbReference type="ARBA" id="ARBA00047899"/>
    </source>
</evidence>
<evidence type="ECO:0000256" key="18">
    <source>
        <dbReference type="PIRNR" id="PIRNR000641"/>
    </source>
</evidence>
<protein>
    <recommendedName>
        <fullName evidence="18">Receptor-like serine/threonine-protein kinase</fullName>
        <ecNumber evidence="18">2.7.11.1</ecNumber>
    </recommendedName>
</protein>
<feature type="domain" description="Bulb-type lectin" evidence="25">
    <location>
        <begin position="19"/>
        <end position="138"/>
    </location>
</feature>
<dbReference type="PANTHER" id="PTHR47976">
    <property type="entry name" value="G-TYPE LECTIN S-RECEPTOR-LIKE SERINE/THREONINE-PROTEIN KINASE SD2-5"/>
    <property type="match status" value="1"/>
</dbReference>
<keyword evidence="6 22" id="KW-0732">Signal</keyword>
<keyword evidence="7" id="KW-0430">Lectin</keyword>
<evidence type="ECO:0000256" key="1">
    <source>
        <dbReference type="ARBA" id="ARBA00004479"/>
    </source>
</evidence>
<evidence type="ECO:0000259" key="25">
    <source>
        <dbReference type="PROSITE" id="PS50927"/>
    </source>
</evidence>
<dbReference type="FunFam" id="2.90.10.10:FF:000026">
    <property type="entry name" value="Serine/threonine-protein kinase"/>
    <property type="match status" value="1"/>
</dbReference>
<evidence type="ECO:0000256" key="10">
    <source>
        <dbReference type="ARBA" id="ARBA00022840"/>
    </source>
</evidence>
<keyword evidence="2 18" id="KW-0723">Serine/threonine-protein kinase</keyword>
<dbReference type="PROSITE" id="PS00107">
    <property type="entry name" value="PROTEIN_KINASE_ATP"/>
    <property type="match status" value="1"/>
</dbReference>
<dbReference type="PROSITE" id="PS00108">
    <property type="entry name" value="PROTEIN_KINASE_ST"/>
    <property type="match status" value="1"/>
</dbReference>
<keyword evidence="3 19" id="KW-0245">EGF-like domain</keyword>
<keyword evidence="11 21" id="KW-1133">Transmembrane helix</keyword>
<evidence type="ECO:0000256" key="17">
    <source>
        <dbReference type="ARBA" id="ARBA00048679"/>
    </source>
</evidence>
<keyword evidence="13" id="KW-1015">Disulfide bond</keyword>
<evidence type="ECO:0000256" key="5">
    <source>
        <dbReference type="ARBA" id="ARBA00022692"/>
    </source>
</evidence>
<name>A0A8X7ZSV5_POPTO</name>
<keyword evidence="4 18" id="KW-0808">Transferase</keyword>
<evidence type="ECO:0000256" key="3">
    <source>
        <dbReference type="ARBA" id="ARBA00022536"/>
    </source>
</evidence>
<dbReference type="InterPro" id="IPR000719">
    <property type="entry name" value="Prot_kinase_dom"/>
</dbReference>
<evidence type="ECO:0000256" key="22">
    <source>
        <dbReference type="SAM" id="SignalP"/>
    </source>
</evidence>
<keyword evidence="8 18" id="KW-0547">Nucleotide-binding</keyword>
<dbReference type="SMART" id="SM00220">
    <property type="entry name" value="S_TKc"/>
    <property type="match status" value="1"/>
</dbReference>
<dbReference type="Proteomes" id="UP000886885">
    <property type="component" value="Chromosome 7A"/>
</dbReference>
<dbReference type="InterPro" id="IPR000742">
    <property type="entry name" value="EGF"/>
</dbReference>
<dbReference type="FunFam" id="3.30.200.20:FF:000059">
    <property type="entry name" value="S-receptor-like serine/threonine-protein kinase"/>
    <property type="match status" value="1"/>
</dbReference>
<dbReference type="PANTHER" id="PTHR47976:SF85">
    <property type="entry name" value="RECEPTOR-LIKE SERINE_THREONINE-PROTEIN KINASE"/>
    <property type="match status" value="1"/>
</dbReference>
<evidence type="ECO:0000256" key="7">
    <source>
        <dbReference type="ARBA" id="ARBA00022734"/>
    </source>
</evidence>
<dbReference type="PIRSF" id="PIRSF000641">
    <property type="entry name" value="SRK"/>
    <property type="match status" value="1"/>
</dbReference>
<dbReference type="PROSITE" id="PS50011">
    <property type="entry name" value="PROTEIN_KINASE_DOM"/>
    <property type="match status" value="1"/>
</dbReference>
<evidence type="ECO:0000256" key="20">
    <source>
        <dbReference type="PROSITE-ProRule" id="PRU10141"/>
    </source>
</evidence>
<keyword evidence="15" id="KW-0325">Glycoprotein</keyword>
<dbReference type="InterPro" id="IPR051343">
    <property type="entry name" value="G-type_lectin_kinases/EP1-like"/>
</dbReference>
<feature type="signal peptide" evidence="22">
    <location>
        <begin position="1"/>
        <end position="18"/>
    </location>
</feature>
<dbReference type="SMART" id="SM00108">
    <property type="entry name" value="B_lectin"/>
    <property type="match status" value="1"/>
</dbReference>
<evidence type="ECO:0000256" key="13">
    <source>
        <dbReference type="ARBA" id="ARBA00023157"/>
    </source>
</evidence>
<keyword evidence="12 21" id="KW-0472">Membrane</keyword>
<comment type="caution">
    <text evidence="26">The sequence shown here is derived from an EMBL/GenBank/DDBJ whole genome shotgun (WGS) entry which is preliminary data.</text>
</comment>
<feature type="transmembrane region" description="Helical" evidence="21">
    <location>
        <begin position="426"/>
        <end position="449"/>
    </location>
</feature>
<dbReference type="GO" id="GO:0030246">
    <property type="term" value="F:carbohydrate binding"/>
    <property type="evidence" value="ECO:0007669"/>
    <property type="project" value="UniProtKB-KW"/>
</dbReference>
<dbReference type="InterPro" id="IPR001480">
    <property type="entry name" value="Bulb-type_lectin_dom"/>
</dbReference>
<comment type="caution">
    <text evidence="19">Lacks conserved residue(s) required for the propagation of feature annotation.</text>
</comment>
<dbReference type="InterPro" id="IPR017441">
    <property type="entry name" value="Protein_kinase_ATP_BS"/>
</dbReference>
<evidence type="ECO:0000313" key="26">
    <source>
        <dbReference type="EMBL" id="KAG6768580.1"/>
    </source>
</evidence>
<evidence type="ECO:0000256" key="14">
    <source>
        <dbReference type="ARBA" id="ARBA00023170"/>
    </source>
</evidence>
<comment type="similarity">
    <text evidence="18">Belongs to the protein kinase superfamily. Ser/Thr protein kinase family.</text>
</comment>
<dbReference type="EMBL" id="JAAWWB010000013">
    <property type="protein sequence ID" value="KAG6768580.1"/>
    <property type="molecule type" value="Genomic_DNA"/>
</dbReference>
<feature type="chain" id="PRO_5036461884" description="Receptor-like serine/threonine-protein kinase" evidence="22">
    <location>
        <begin position="19"/>
        <end position="774"/>
    </location>
</feature>
<dbReference type="PROSITE" id="PS50026">
    <property type="entry name" value="EGF_3"/>
    <property type="match status" value="1"/>
</dbReference>
<feature type="binding site" evidence="20">
    <location>
        <position position="517"/>
    </location>
    <ligand>
        <name>ATP</name>
        <dbReference type="ChEBI" id="CHEBI:30616"/>
    </ligand>
</feature>
<comment type="subcellular location">
    <subcellularLocation>
        <location evidence="1">Membrane</location>
        <topology evidence="1">Single-pass type I membrane protein</topology>
    </subcellularLocation>
</comment>
<dbReference type="GO" id="GO:0016020">
    <property type="term" value="C:membrane"/>
    <property type="evidence" value="ECO:0007669"/>
    <property type="project" value="UniProtKB-SubCell"/>
</dbReference>
<sequence length="774" mass="86204">MATVFFVIFIYLFPAAKSQSNITKGSTLFTNSSPNFWPSPSGHFAFGFYPSGNGFKVGTWLTGRPRNTVVWTAQRNEPAVLPGASLVFTSDGRLVVQNSTGVQLIAGTYQRAQVAAMHDSGNFLLYGSDMEVVWATFRFPTNTLLVTQELGPDKILYSSTSDADDSAGNFKLWMQGDGNLVAYPSKSLQMAKYFYWSSHSTNIAPDVSLTFAADSRLYLANSTGFTVRNLTEGRLPVNKTTLYRATFDVDGVLRLYQHQMGTNGSLNSNVLWSAINGEDRCSVKGACGLNSYCANKDADNIACLCPPGFDFVDPNQPDKGCKLNFSNSDCFLKGANDNYMISTLENTVWERDEFEVLTPVSEEACSKACMEDCYCVVAMFRDPTCFKPKLPLRYGMKNSSIPTKSFVKVRLTNTKNVITKKIGKELLVTGVVLIAFSLVIFASSGYLIYTHQIWSLKVMTSQDCPPDVLGDINLTSFSYRQLAVATDDFMEEIGKGASGRVYKGSLPENGGKEIAVKRLEKLVDDGEREFQNEMKIIGRTHHKNLVRLIGFCCEGSHRILVYELMKNGSLGNLIFKDKKQPSWKERTKITLEVAKGLHYLHEECETKIIHCDIKPHNVLMDESMSAKISDFGLSKLLKPDQTRTYTIPRGTRGYEAPEWHRNNTPVTTKADVYSFGILLLEIVSCRKNLDLSAPDDEIILMDWVQRCYEAGELKKVVGEAEVNLEELEKMVKIGFWCVQTETDLRPTMKQVILMMDGTIVTPPPPPPPSSSANN</sequence>
<feature type="domain" description="EGF-like" evidence="24">
    <location>
        <begin position="277"/>
        <end position="315"/>
    </location>
</feature>
<evidence type="ECO:0000256" key="19">
    <source>
        <dbReference type="PROSITE-ProRule" id="PRU00076"/>
    </source>
</evidence>
<dbReference type="InterPro" id="IPR024171">
    <property type="entry name" value="SRK-like_kinase"/>
</dbReference>
<comment type="catalytic activity">
    <reaction evidence="17 18">
        <text>L-seryl-[protein] + ATP = O-phospho-L-seryl-[protein] + ADP + H(+)</text>
        <dbReference type="Rhea" id="RHEA:17989"/>
        <dbReference type="Rhea" id="RHEA-COMP:9863"/>
        <dbReference type="Rhea" id="RHEA-COMP:11604"/>
        <dbReference type="ChEBI" id="CHEBI:15378"/>
        <dbReference type="ChEBI" id="CHEBI:29999"/>
        <dbReference type="ChEBI" id="CHEBI:30616"/>
        <dbReference type="ChEBI" id="CHEBI:83421"/>
        <dbReference type="ChEBI" id="CHEBI:456216"/>
        <dbReference type="EC" id="2.7.11.1"/>
    </reaction>
</comment>
<evidence type="ECO:0000259" key="24">
    <source>
        <dbReference type="PROSITE" id="PS50026"/>
    </source>
</evidence>
<evidence type="ECO:0000256" key="11">
    <source>
        <dbReference type="ARBA" id="ARBA00022989"/>
    </source>
</evidence>
<evidence type="ECO:0000256" key="4">
    <source>
        <dbReference type="ARBA" id="ARBA00022679"/>
    </source>
</evidence>
<evidence type="ECO:0000256" key="8">
    <source>
        <dbReference type="ARBA" id="ARBA00022741"/>
    </source>
</evidence>
<dbReference type="PROSITE" id="PS50927">
    <property type="entry name" value="BULB_LECTIN"/>
    <property type="match status" value="1"/>
</dbReference>
<comment type="catalytic activity">
    <reaction evidence="16 18">
        <text>L-threonyl-[protein] + ATP = O-phospho-L-threonyl-[protein] + ADP + H(+)</text>
        <dbReference type="Rhea" id="RHEA:46608"/>
        <dbReference type="Rhea" id="RHEA-COMP:11060"/>
        <dbReference type="Rhea" id="RHEA-COMP:11605"/>
        <dbReference type="ChEBI" id="CHEBI:15378"/>
        <dbReference type="ChEBI" id="CHEBI:30013"/>
        <dbReference type="ChEBI" id="CHEBI:30616"/>
        <dbReference type="ChEBI" id="CHEBI:61977"/>
        <dbReference type="ChEBI" id="CHEBI:456216"/>
        <dbReference type="EC" id="2.7.11.1"/>
    </reaction>
</comment>
<keyword evidence="27" id="KW-1185">Reference proteome</keyword>
<evidence type="ECO:0000256" key="21">
    <source>
        <dbReference type="SAM" id="Phobius"/>
    </source>
</evidence>